<dbReference type="InterPro" id="IPR005183">
    <property type="entry name" value="DUF305_CopM-like"/>
</dbReference>
<protein>
    <submittedName>
        <fullName evidence="2">DUF305 domain-containing protein</fullName>
    </submittedName>
</protein>
<organism evidence="2 3">
    <name type="scientific">Solicola gregarius</name>
    <dbReference type="NCBI Taxonomy" id="2908642"/>
    <lineage>
        <taxon>Bacteria</taxon>
        <taxon>Bacillati</taxon>
        <taxon>Actinomycetota</taxon>
        <taxon>Actinomycetes</taxon>
        <taxon>Propionibacteriales</taxon>
        <taxon>Nocardioidaceae</taxon>
        <taxon>Solicola</taxon>
    </lineage>
</organism>
<evidence type="ECO:0000313" key="3">
    <source>
        <dbReference type="Proteomes" id="UP001164390"/>
    </source>
</evidence>
<dbReference type="AlphaFoldDB" id="A0AA46YLJ6"/>
<reference evidence="2" key="1">
    <citation type="submission" date="2022-01" db="EMBL/GenBank/DDBJ databases">
        <title>Nocardioidaceae gen. sp. A5X3R13.</title>
        <authorList>
            <person name="Lopez Marin M.A."/>
            <person name="Uhlik O."/>
        </authorList>
    </citation>
    <scope>NUCLEOTIDE SEQUENCE</scope>
    <source>
        <strain evidence="2">A5X3R13</strain>
    </source>
</reference>
<dbReference type="Proteomes" id="UP001164390">
    <property type="component" value="Chromosome"/>
</dbReference>
<dbReference type="RefSeq" id="WP_271634474.1">
    <property type="nucleotide sequence ID" value="NZ_CP094970.1"/>
</dbReference>
<gene>
    <name evidence="2" type="ORF">L0C25_00805</name>
</gene>
<accession>A0AA46YLJ6</accession>
<evidence type="ECO:0000313" key="2">
    <source>
        <dbReference type="EMBL" id="UYM05654.1"/>
    </source>
</evidence>
<dbReference type="KEGG" id="sgrg:L0C25_00805"/>
<sequence>MIDTHGPGADKVAGWVLSWGKQGAAVGHDADVDHDSAEQGGFDDVTISRLSTADGARFDRLYLTALAEHLDNGAEIWRSESDEGTHEGATDLAASLRDVEAKLRRAAQRLID</sequence>
<dbReference type="InterPro" id="IPR012347">
    <property type="entry name" value="Ferritin-like"/>
</dbReference>
<keyword evidence="3" id="KW-1185">Reference proteome</keyword>
<name>A0AA46YLJ6_9ACTN</name>
<dbReference type="Gene3D" id="1.20.1260.10">
    <property type="match status" value="1"/>
</dbReference>
<proteinExistence type="predicted"/>
<evidence type="ECO:0000259" key="1">
    <source>
        <dbReference type="Pfam" id="PF03713"/>
    </source>
</evidence>
<feature type="domain" description="DUF305" evidence="1">
    <location>
        <begin position="6"/>
        <end position="96"/>
    </location>
</feature>
<dbReference type="Pfam" id="PF03713">
    <property type="entry name" value="DUF305"/>
    <property type="match status" value="1"/>
</dbReference>
<dbReference type="EMBL" id="CP094970">
    <property type="protein sequence ID" value="UYM05654.1"/>
    <property type="molecule type" value="Genomic_DNA"/>
</dbReference>